<dbReference type="SUPFAM" id="SSF52540">
    <property type="entry name" value="P-loop containing nucleoside triphosphate hydrolases"/>
    <property type="match status" value="2"/>
</dbReference>
<reference evidence="5" key="1">
    <citation type="journal article" date="2019" name="Int. J. Syst. Evol. Microbiol.">
        <title>The Global Catalogue of Microorganisms (GCM) 10K type strain sequencing project: providing services to taxonomists for standard genome sequencing and annotation.</title>
        <authorList>
            <consortium name="The Broad Institute Genomics Platform"/>
            <consortium name="The Broad Institute Genome Sequencing Center for Infectious Disease"/>
            <person name="Wu L."/>
            <person name="Ma J."/>
        </authorList>
    </citation>
    <scope>NUCLEOTIDE SEQUENCE [LARGE SCALE GENOMIC DNA]</scope>
    <source>
        <strain evidence="5">CGMCC 1.10130</strain>
    </source>
</reference>
<organism evidence="4 5">
    <name type="scientific">Neiella marina</name>
    <dbReference type="NCBI Taxonomy" id="508461"/>
    <lineage>
        <taxon>Bacteria</taxon>
        <taxon>Pseudomonadati</taxon>
        <taxon>Pseudomonadota</taxon>
        <taxon>Gammaproteobacteria</taxon>
        <taxon>Alteromonadales</taxon>
        <taxon>Echinimonadaceae</taxon>
        <taxon>Neiella</taxon>
    </lineage>
</organism>
<dbReference type="AlphaFoldDB" id="A0A8J2U2X7"/>
<comment type="caution">
    <text evidence="4">The sequence shown here is derived from an EMBL/GenBank/DDBJ whole genome shotgun (WGS) entry which is preliminary data.</text>
</comment>
<evidence type="ECO:0000313" key="5">
    <source>
        <dbReference type="Proteomes" id="UP000619743"/>
    </source>
</evidence>
<dbReference type="EMBL" id="BMDX01000003">
    <property type="protein sequence ID" value="GGA68399.1"/>
    <property type="molecule type" value="Genomic_DNA"/>
</dbReference>
<dbReference type="OrthoDB" id="9805029at2"/>
<evidence type="ECO:0000256" key="1">
    <source>
        <dbReference type="ARBA" id="ARBA00022741"/>
    </source>
</evidence>
<dbReference type="PROSITE" id="PS00211">
    <property type="entry name" value="ABC_TRANSPORTER_1"/>
    <property type="match status" value="1"/>
</dbReference>
<dbReference type="GO" id="GO:0016887">
    <property type="term" value="F:ATP hydrolysis activity"/>
    <property type="evidence" value="ECO:0007669"/>
    <property type="project" value="InterPro"/>
</dbReference>
<dbReference type="Pfam" id="PF00005">
    <property type="entry name" value="ABC_tran"/>
    <property type="match status" value="2"/>
</dbReference>
<dbReference type="GO" id="GO:0005524">
    <property type="term" value="F:ATP binding"/>
    <property type="evidence" value="ECO:0007669"/>
    <property type="project" value="UniProtKB-KW"/>
</dbReference>
<keyword evidence="1" id="KW-0547">Nucleotide-binding</keyword>
<dbReference type="PANTHER" id="PTHR43158">
    <property type="entry name" value="SKFA PEPTIDE EXPORT ATP-BINDING PROTEIN SKFE"/>
    <property type="match status" value="1"/>
</dbReference>
<evidence type="ECO:0000259" key="3">
    <source>
        <dbReference type="PROSITE" id="PS50893"/>
    </source>
</evidence>
<dbReference type="InterPro" id="IPR017871">
    <property type="entry name" value="ABC_transporter-like_CS"/>
</dbReference>
<dbReference type="RefSeq" id="WP_087506545.1">
    <property type="nucleotide sequence ID" value="NZ_BMDX01000003.1"/>
</dbReference>
<keyword evidence="2" id="KW-0067">ATP-binding</keyword>
<dbReference type="InterPro" id="IPR003439">
    <property type="entry name" value="ABC_transporter-like_ATP-bd"/>
</dbReference>
<dbReference type="PROSITE" id="PS50893">
    <property type="entry name" value="ABC_TRANSPORTER_2"/>
    <property type="match status" value="2"/>
</dbReference>
<sequence length="473" mass="52339">MKLENICIEANQSVFNEPLLTIDNWSIGGQSWGIVGRNDSGKALVFELLQQNLRFSGCVSGVPSAIATVSFGEQEALVARELKNDESDLLDEFDPGTLVIELLHETGAPSEQCLALAEQFALTDLLQQGFRTLSTGETRKLMLARALLSQPQVILLEDPFEGLDVQARHDISELLERLAVQGIQLLLMVDRPSDLPAWLPSIAVFAGGQLVASGQASEVQQSSHWLTLNLSEAPNEPPPVSETATTLAADEPVFELRRGRVSYGANVVFNGLDWAIQQGEHWRVIGPNGSGKSTLLKLICGDHPQCYSNDIRQFGIQRGNGESIWDIKRHIGMVSSELQLNYRVRVTVLTVVLSGYFDSIGVYRHVNQHHKTHALAWLKWFHAEHLAKKLFHQLSYGEQRLILVIRALVKSPLLLILDEPLQGLDEANAQLVLTAVNRIIESGSSQLLYVSHREEPGLHCDCRTLQLPINVAN</sequence>
<protein>
    <submittedName>
        <fullName evidence="4">ABC transporter</fullName>
    </submittedName>
</protein>
<dbReference type="InterPro" id="IPR027417">
    <property type="entry name" value="P-loop_NTPase"/>
</dbReference>
<evidence type="ECO:0000256" key="2">
    <source>
        <dbReference type="ARBA" id="ARBA00022840"/>
    </source>
</evidence>
<name>A0A8J2U2X7_9GAMM</name>
<feature type="domain" description="ABC transporter" evidence="3">
    <location>
        <begin position="1"/>
        <end position="232"/>
    </location>
</feature>
<dbReference type="PANTHER" id="PTHR43158:SF2">
    <property type="entry name" value="SKFA PEPTIDE EXPORT ATP-BINDING PROTEIN SKFE"/>
    <property type="match status" value="1"/>
</dbReference>
<keyword evidence="5" id="KW-1185">Reference proteome</keyword>
<dbReference type="CDD" id="cd00267">
    <property type="entry name" value="ABC_ATPase"/>
    <property type="match status" value="1"/>
</dbReference>
<feature type="domain" description="ABC transporter" evidence="3">
    <location>
        <begin position="248"/>
        <end position="473"/>
    </location>
</feature>
<accession>A0A8J2U2X7</accession>
<gene>
    <name evidence="4" type="ORF">GCM10011369_07560</name>
</gene>
<dbReference type="InterPro" id="IPR003593">
    <property type="entry name" value="AAA+_ATPase"/>
</dbReference>
<dbReference type="SMART" id="SM00382">
    <property type="entry name" value="AAA"/>
    <property type="match status" value="2"/>
</dbReference>
<proteinExistence type="predicted"/>
<dbReference type="Proteomes" id="UP000619743">
    <property type="component" value="Unassembled WGS sequence"/>
</dbReference>
<dbReference type="Gene3D" id="3.40.50.300">
    <property type="entry name" value="P-loop containing nucleotide triphosphate hydrolases"/>
    <property type="match status" value="2"/>
</dbReference>
<evidence type="ECO:0000313" key="4">
    <source>
        <dbReference type="EMBL" id="GGA68399.1"/>
    </source>
</evidence>